<keyword evidence="5" id="KW-1133">Transmembrane helix</keyword>
<evidence type="ECO:0000313" key="7">
    <source>
        <dbReference type="EMBL" id="PPQ83307.1"/>
    </source>
</evidence>
<dbReference type="InParanoid" id="A0A409WXU7"/>
<dbReference type="GO" id="GO:0008270">
    <property type="term" value="F:zinc ion binding"/>
    <property type="evidence" value="ECO:0007669"/>
    <property type="project" value="UniProtKB-KW"/>
</dbReference>
<evidence type="ECO:0000256" key="2">
    <source>
        <dbReference type="ARBA" id="ARBA00022771"/>
    </source>
</evidence>
<keyword evidence="5" id="KW-0472">Membrane</keyword>
<protein>
    <recommendedName>
        <fullName evidence="6">MYND-type domain-containing protein</fullName>
    </recommendedName>
</protein>
<evidence type="ECO:0000256" key="4">
    <source>
        <dbReference type="PROSITE-ProRule" id="PRU00134"/>
    </source>
</evidence>
<evidence type="ECO:0000259" key="6">
    <source>
        <dbReference type="PROSITE" id="PS50865"/>
    </source>
</evidence>
<sequence>MSRVVQQDRTTISDLECALFSGGVPFIVAFFDRLGPKEICQLSKTNRRMLSVCRFYVLMRWDVLGLVSRFFVEEEKALALFTAENAILFGPAVVKFFDRAKKIHFALDVCVNVETLERIVAFLESEGFKYVSNSAKGNTFRAEIAGEIARTPVEELKSSGERNSSEINRSPWGPYDFVREPHSTFRRLRLHVVRCEPYRYILSLYSTGLMNFIGWGCAVSLFPNSTFCHRRSYVSRQECTSEASFSSSFHTWFEDYAAARGISIVEYGYKVFKGVEKGERYIGDGHCWVIPDRYCDPEALIKVSNGPYFEVLDWRSGTTRADSYLRIGEPGVWSANSPSELIICGNPTCLISNREQSLRRCGGCGCKSYCGKECQVADWPVHKIACREVAPRLPKSPWTQAVLKYNAEFGSRAASYGLGLAFGACTFDLMRPPTEVEWRRLWSRIACCVELRLDEKVIEGDVKSYKVTYHRAYAAKVEDELPSTRVLKYRRNVALRDWPVGLLYKVVSPPDGIVETVTSVTRPLRSSDVLAPVFYIANMAASGGALEGTFGER</sequence>
<accession>A0A409WXU7</accession>
<reference evidence="7 8" key="1">
    <citation type="journal article" date="2018" name="Evol. Lett.">
        <title>Horizontal gene cluster transfer increased hallucinogenic mushroom diversity.</title>
        <authorList>
            <person name="Reynolds H.T."/>
            <person name="Vijayakumar V."/>
            <person name="Gluck-Thaler E."/>
            <person name="Korotkin H.B."/>
            <person name="Matheny P.B."/>
            <person name="Slot J.C."/>
        </authorList>
    </citation>
    <scope>NUCLEOTIDE SEQUENCE [LARGE SCALE GENOMIC DNA]</scope>
    <source>
        <strain evidence="7 8">SRW20</strain>
    </source>
</reference>
<gene>
    <name evidence="7" type="ORF">CVT26_015053</name>
</gene>
<keyword evidence="2 4" id="KW-0863">Zinc-finger</keyword>
<dbReference type="SUPFAM" id="SSF144232">
    <property type="entry name" value="HIT/MYND zinc finger-like"/>
    <property type="match status" value="1"/>
</dbReference>
<comment type="caution">
    <text evidence="7">The sequence shown here is derived from an EMBL/GenBank/DDBJ whole genome shotgun (WGS) entry which is preliminary data.</text>
</comment>
<dbReference type="Gene3D" id="6.10.140.2220">
    <property type="match status" value="1"/>
</dbReference>
<dbReference type="STRING" id="231916.A0A409WXU7"/>
<dbReference type="Pfam" id="PF01753">
    <property type="entry name" value="zf-MYND"/>
    <property type="match status" value="1"/>
</dbReference>
<evidence type="ECO:0000256" key="3">
    <source>
        <dbReference type="ARBA" id="ARBA00022833"/>
    </source>
</evidence>
<name>A0A409WXU7_9AGAR</name>
<evidence type="ECO:0000313" key="8">
    <source>
        <dbReference type="Proteomes" id="UP000284706"/>
    </source>
</evidence>
<dbReference type="InterPro" id="IPR002893">
    <property type="entry name" value="Znf_MYND"/>
</dbReference>
<keyword evidence="8" id="KW-1185">Reference proteome</keyword>
<evidence type="ECO:0000256" key="5">
    <source>
        <dbReference type="SAM" id="Phobius"/>
    </source>
</evidence>
<dbReference type="EMBL" id="NHYE01004635">
    <property type="protein sequence ID" value="PPQ83307.1"/>
    <property type="molecule type" value="Genomic_DNA"/>
</dbReference>
<feature type="domain" description="MYND-type" evidence="6">
    <location>
        <begin position="349"/>
        <end position="386"/>
    </location>
</feature>
<proteinExistence type="predicted"/>
<dbReference type="AlphaFoldDB" id="A0A409WXU7"/>
<feature type="transmembrane region" description="Helical" evidence="5">
    <location>
        <begin position="200"/>
        <end position="222"/>
    </location>
</feature>
<evidence type="ECO:0000256" key="1">
    <source>
        <dbReference type="ARBA" id="ARBA00022723"/>
    </source>
</evidence>
<organism evidence="7 8">
    <name type="scientific">Gymnopilus dilepis</name>
    <dbReference type="NCBI Taxonomy" id="231916"/>
    <lineage>
        <taxon>Eukaryota</taxon>
        <taxon>Fungi</taxon>
        <taxon>Dikarya</taxon>
        <taxon>Basidiomycota</taxon>
        <taxon>Agaricomycotina</taxon>
        <taxon>Agaricomycetes</taxon>
        <taxon>Agaricomycetidae</taxon>
        <taxon>Agaricales</taxon>
        <taxon>Agaricineae</taxon>
        <taxon>Hymenogastraceae</taxon>
        <taxon>Gymnopilus</taxon>
    </lineage>
</organism>
<keyword evidence="1" id="KW-0479">Metal-binding</keyword>
<keyword evidence="5" id="KW-0812">Transmembrane</keyword>
<dbReference type="OrthoDB" id="3046414at2759"/>
<dbReference type="PROSITE" id="PS50865">
    <property type="entry name" value="ZF_MYND_2"/>
    <property type="match status" value="1"/>
</dbReference>
<keyword evidence="3" id="KW-0862">Zinc</keyword>
<dbReference type="Proteomes" id="UP000284706">
    <property type="component" value="Unassembled WGS sequence"/>
</dbReference>